<dbReference type="AlphaFoldDB" id="A0A392VEV0"/>
<keyword evidence="2" id="KW-1185">Reference proteome</keyword>
<dbReference type="EMBL" id="LXQA011128753">
    <property type="protein sequence ID" value="MCI85982.1"/>
    <property type="molecule type" value="Genomic_DNA"/>
</dbReference>
<accession>A0A392VEV0</accession>
<reference evidence="1 2" key="1">
    <citation type="journal article" date="2018" name="Front. Plant Sci.">
        <title>Red Clover (Trifolium pratense) and Zigzag Clover (T. medium) - A Picture of Genomic Similarities and Differences.</title>
        <authorList>
            <person name="Dluhosova J."/>
            <person name="Istvanek J."/>
            <person name="Nedelnik J."/>
            <person name="Repkova J."/>
        </authorList>
    </citation>
    <scope>NUCLEOTIDE SEQUENCE [LARGE SCALE GENOMIC DNA]</scope>
    <source>
        <strain evidence="2">cv. 10/8</strain>
        <tissue evidence="1">Leaf</tissue>
    </source>
</reference>
<organism evidence="1 2">
    <name type="scientific">Trifolium medium</name>
    <dbReference type="NCBI Taxonomy" id="97028"/>
    <lineage>
        <taxon>Eukaryota</taxon>
        <taxon>Viridiplantae</taxon>
        <taxon>Streptophyta</taxon>
        <taxon>Embryophyta</taxon>
        <taxon>Tracheophyta</taxon>
        <taxon>Spermatophyta</taxon>
        <taxon>Magnoliopsida</taxon>
        <taxon>eudicotyledons</taxon>
        <taxon>Gunneridae</taxon>
        <taxon>Pentapetalae</taxon>
        <taxon>rosids</taxon>
        <taxon>fabids</taxon>
        <taxon>Fabales</taxon>
        <taxon>Fabaceae</taxon>
        <taxon>Papilionoideae</taxon>
        <taxon>50 kb inversion clade</taxon>
        <taxon>NPAAA clade</taxon>
        <taxon>Hologalegina</taxon>
        <taxon>IRL clade</taxon>
        <taxon>Trifolieae</taxon>
        <taxon>Trifolium</taxon>
    </lineage>
</organism>
<name>A0A392VEV0_9FABA</name>
<proteinExistence type="predicted"/>
<comment type="caution">
    <text evidence="1">The sequence shown here is derived from an EMBL/GenBank/DDBJ whole genome shotgun (WGS) entry which is preliminary data.</text>
</comment>
<dbReference type="Proteomes" id="UP000265520">
    <property type="component" value="Unassembled WGS sequence"/>
</dbReference>
<sequence>MYSSGWEAGGGAWVWRRPLRVWEEETVEHKSHPNREIKMHE</sequence>
<evidence type="ECO:0000313" key="2">
    <source>
        <dbReference type="Proteomes" id="UP000265520"/>
    </source>
</evidence>
<feature type="non-terminal residue" evidence="1">
    <location>
        <position position="41"/>
    </location>
</feature>
<protein>
    <submittedName>
        <fullName evidence="1">Uncharacterized protein</fullName>
    </submittedName>
</protein>
<evidence type="ECO:0000313" key="1">
    <source>
        <dbReference type="EMBL" id="MCI85982.1"/>
    </source>
</evidence>